<dbReference type="OrthoDB" id="9800940at2"/>
<evidence type="ECO:0000313" key="3">
    <source>
        <dbReference type="Proteomes" id="UP000309061"/>
    </source>
</evidence>
<gene>
    <name evidence="2" type="ORF">H2LOC_001325</name>
</gene>
<dbReference type="InterPro" id="IPR001279">
    <property type="entry name" value="Metallo-B-lactamas"/>
</dbReference>
<accession>A0A6B8K8T1</accession>
<dbReference type="PANTHER" id="PTHR46018">
    <property type="entry name" value="ZINC PHOSPHODIESTERASE ELAC PROTEIN 1"/>
    <property type="match status" value="1"/>
</dbReference>
<evidence type="ECO:0000259" key="1">
    <source>
        <dbReference type="Pfam" id="PF12706"/>
    </source>
</evidence>
<dbReference type="RefSeq" id="WP_136494749.1">
    <property type="nucleotide sequence ID" value="NZ_CP046052.1"/>
</dbReference>
<dbReference type="Proteomes" id="UP000309061">
    <property type="component" value="Chromosome"/>
</dbReference>
<dbReference type="AlphaFoldDB" id="A0A6B8K8T1"/>
<name>A0A6B8K8T1_9HYPH</name>
<dbReference type="NCBIfam" id="NF002558">
    <property type="entry name" value="PRK02126.1"/>
    <property type="match status" value="1"/>
</dbReference>
<dbReference type="Gene3D" id="3.60.15.10">
    <property type="entry name" value="Ribonuclease Z/Hydroxyacylglutathione hydrolase-like"/>
    <property type="match status" value="1"/>
</dbReference>
<reference evidence="2 3" key="1">
    <citation type="submission" date="2019-11" db="EMBL/GenBank/DDBJ databases">
        <title>The genome sequence of Methylocystis heyeri.</title>
        <authorList>
            <person name="Oshkin I.Y."/>
            <person name="Miroshnikov K."/>
            <person name="Dedysh S.N."/>
        </authorList>
    </citation>
    <scope>NUCLEOTIDE SEQUENCE [LARGE SCALE GENOMIC DNA]</scope>
    <source>
        <strain evidence="2 3">H2</strain>
    </source>
</reference>
<dbReference type="GO" id="GO:0042781">
    <property type="term" value="F:3'-tRNA processing endoribonuclease activity"/>
    <property type="evidence" value="ECO:0007669"/>
    <property type="project" value="UniProtKB-EC"/>
</dbReference>
<dbReference type="EMBL" id="CP046052">
    <property type="protein sequence ID" value="QGM44446.1"/>
    <property type="molecule type" value="Genomic_DNA"/>
</dbReference>
<dbReference type="PANTHER" id="PTHR46018:SF7">
    <property type="entry name" value="RIBONUCLEASE Z"/>
    <property type="match status" value="1"/>
</dbReference>
<dbReference type="EC" id="3.1.26.11" evidence="2"/>
<keyword evidence="3" id="KW-1185">Reference proteome</keyword>
<evidence type="ECO:0000313" key="2">
    <source>
        <dbReference type="EMBL" id="QGM44446.1"/>
    </source>
</evidence>
<proteinExistence type="predicted"/>
<protein>
    <submittedName>
        <fullName evidence="2">Ribonuclease Z</fullName>
        <ecNumber evidence="2">3.1.26.11</ecNumber>
    </submittedName>
</protein>
<sequence>MPRHFDARLVNAPFEDPGLYVDLVFQRRAMLFDLGEISSLSTRKLLRVGDIFITHRHMDHFIGFDCLLRRLLGRDRTINLFGPEGVIDAVEHKLRAYNWNLIGGSEGQLAFCVMEINSSGVAGAARFAGSREFARESRQAERRHDGVILKEPDVLVKAATLDHGMPVLAFAVQERAHVNIWRNKAEAMGLAIGPWLGTFKEAVIRGAPDDTQIDVSWRESATGAPATLPLGELRQSIMRMGAGGKLVYVTDCAYTDANIETIVRLAENADILFIEATFLQSDAEIAAARRHLTAWQAGTIARLAGAKRVVTFHYSPRYRPHAAALDEQAQQAFRGD</sequence>
<feature type="domain" description="Metallo-beta-lactamase" evidence="1">
    <location>
        <begin position="241"/>
        <end position="314"/>
    </location>
</feature>
<dbReference type="SUPFAM" id="SSF56281">
    <property type="entry name" value="Metallo-hydrolase/oxidoreductase"/>
    <property type="match status" value="1"/>
</dbReference>
<dbReference type="Pfam" id="PF12706">
    <property type="entry name" value="Lactamase_B_2"/>
    <property type="match status" value="1"/>
</dbReference>
<dbReference type="KEGG" id="mhey:H2LOC_001325"/>
<keyword evidence="2" id="KW-0378">Hydrolase</keyword>
<dbReference type="InterPro" id="IPR036866">
    <property type="entry name" value="RibonucZ/Hydroxyglut_hydro"/>
</dbReference>
<organism evidence="2 3">
    <name type="scientific">Methylocystis heyeri</name>
    <dbReference type="NCBI Taxonomy" id="391905"/>
    <lineage>
        <taxon>Bacteria</taxon>
        <taxon>Pseudomonadati</taxon>
        <taxon>Pseudomonadota</taxon>
        <taxon>Alphaproteobacteria</taxon>
        <taxon>Hyphomicrobiales</taxon>
        <taxon>Methylocystaceae</taxon>
        <taxon>Methylocystis</taxon>
    </lineage>
</organism>